<keyword evidence="1" id="KW-0808">Transferase</keyword>
<keyword evidence="2" id="KW-1185">Reference proteome</keyword>
<feature type="non-terminal residue" evidence="1">
    <location>
        <position position="135"/>
    </location>
</feature>
<dbReference type="EMBL" id="WTFF01000726">
    <property type="protein sequence ID" value="MBW5487206.1"/>
    <property type="molecule type" value="Genomic_DNA"/>
</dbReference>
<keyword evidence="1" id="KW-0548">Nucleotidyltransferase</keyword>
<comment type="caution">
    <text evidence="1">The sequence shown here is derived from an EMBL/GenBank/DDBJ whole genome shotgun (WGS) entry which is preliminary data.</text>
</comment>
<organism evidence="1 2">
    <name type="scientific">Streptomyces bambusae</name>
    <dbReference type="NCBI Taxonomy" id="1550616"/>
    <lineage>
        <taxon>Bacteria</taxon>
        <taxon>Bacillati</taxon>
        <taxon>Actinomycetota</taxon>
        <taxon>Actinomycetes</taxon>
        <taxon>Kitasatosporales</taxon>
        <taxon>Streptomycetaceae</taxon>
        <taxon>Streptomyces</taxon>
    </lineage>
</organism>
<accession>A0ABS6ZKJ7</accession>
<dbReference type="Proteomes" id="UP000812013">
    <property type="component" value="Unassembled WGS sequence"/>
</dbReference>
<protein>
    <submittedName>
        <fullName evidence="1">ThiF family adenylyltransferase</fullName>
    </submittedName>
</protein>
<proteinExistence type="predicted"/>
<sequence>MYPKVKPALARAWRDLQTVQFGVTPAHAVVLGPVDTATGALIERIDGSRGMDLLRAEAAAIGLPDGQADELVRRLAAAGLIDDVTAGGPRAQAVRRRPEELERLGPDLRSLSLVRREPGGDLRGLAARRAARVQV</sequence>
<evidence type="ECO:0000313" key="2">
    <source>
        <dbReference type="Proteomes" id="UP000812013"/>
    </source>
</evidence>
<dbReference type="GO" id="GO:0016779">
    <property type="term" value="F:nucleotidyltransferase activity"/>
    <property type="evidence" value="ECO:0007669"/>
    <property type="project" value="UniProtKB-KW"/>
</dbReference>
<reference evidence="1 2" key="1">
    <citation type="submission" date="2019-12" db="EMBL/GenBank/DDBJ databases">
        <title>Genome sequence of Streptomyces bambusae.</title>
        <authorList>
            <person name="Bansal K."/>
            <person name="Choksket S."/>
            <person name="Korpole S."/>
            <person name="Patil P.B."/>
        </authorList>
    </citation>
    <scope>NUCLEOTIDE SEQUENCE [LARGE SCALE GENOMIC DNA]</scope>
    <source>
        <strain evidence="1 2">SK60</strain>
    </source>
</reference>
<name>A0ABS6ZKJ7_9ACTN</name>
<evidence type="ECO:0000313" key="1">
    <source>
        <dbReference type="EMBL" id="MBW5487206.1"/>
    </source>
</evidence>
<gene>
    <name evidence="1" type="ORF">GPJ59_36745</name>
</gene>